<evidence type="ECO:0000313" key="2">
    <source>
        <dbReference type="Proteomes" id="UP001328107"/>
    </source>
</evidence>
<name>A0AAN5CA22_9BILA</name>
<feature type="non-terminal residue" evidence="1">
    <location>
        <position position="1"/>
    </location>
</feature>
<gene>
    <name evidence="1" type="ORF">PMAYCL1PPCAC_13773</name>
</gene>
<reference evidence="2" key="1">
    <citation type="submission" date="2022-10" db="EMBL/GenBank/DDBJ databases">
        <title>Genome assembly of Pristionchus species.</title>
        <authorList>
            <person name="Yoshida K."/>
            <person name="Sommer R.J."/>
        </authorList>
    </citation>
    <scope>NUCLEOTIDE SEQUENCE [LARGE SCALE GENOMIC DNA]</scope>
    <source>
        <strain evidence="2">RS5460</strain>
    </source>
</reference>
<accession>A0AAN5CA22</accession>
<keyword evidence="2" id="KW-1185">Reference proteome</keyword>
<proteinExistence type="predicted"/>
<comment type="caution">
    <text evidence="1">The sequence shown here is derived from an EMBL/GenBank/DDBJ whole genome shotgun (WGS) entry which is preliminary data.</text>
</comment>
<evidence type="ECO:0000313" key="1">
    <source>
        <dbReference type="EMBL" id="GMR43578.1"/>
    </source>
</evidence>
<protein>
    <submittedName>
        <fullName evidence="1">Uncharacterized protein</fullName>
    </submittedName>
</protein>
<sequence>DSVHSPSSTPIYPYLLLDPPINILRLWSTVISVSSIGSPRVMVIALSCTSTTVAQSETSMMPYTSKMRVGQSE</sequence>
<dbReference type="Proteomes" id="UP001328107">
    <property type="component" value="Unassembled WGS sequence"/>
</dbReference>
<dbReference type="AlphaFoldDB" id="A0AAN5CA22"/>
<dbReference type="EMBL" id="BTRK01000003">
    <property type="protein sequence ID" value="GMR43578.1"/>
    <property type="molecule type" value="Genomic_DNA"/>
</dbReference>
<organism evidence="1 2">
    <name type="scientific">Pristionchus mayeri</name>
    <dbReference type="NCBI Taxonomy" id="1317129"/>
    <lineage>
        <taxon>Eukaryota</taxon>
        <taxon>Metazoa</taxon>
        <taxon>Ecdysozoa</taxon>
        <taxon>Nematoda</taxon>
        <taxon>Chromadorea</taxon>
        <taxon>Rhabditida</taxon>
        <taxon>Rhabditina</taxon>
        <taxon>Diplogasteromorpha</taxon>
        <taxon>Diplogasteroidea</taxon>
        <taxon>Neodiplogasteridae</taxon>
        <taxon>Pristionchus</taxon>
    </lineage>
</organism>